<gene>
    <name evidence="1" type="ORF">MLD38_010762</name>
</gene>
<dbReference type="Proteomes" id="UP001057402">
    <property type="component" value="Chromosome 4"/>
</dbReference>
<sequence length="111" mass="11891">MARGVNPATAYLDWNRHMQDRSADMNTLQQERETVGCGFATSGKHVVKPTMLMPQPPNSFSELAPEANKITATVARAATVSLVAEGLISIDASLPSSRRMIDTAACLPDSC</sequence>
<reference evidence="2" key="1">
    <citation type="journal article" date="2023" name="Front. Plant Sci.">
        <title>Chromosomal-level genome assembly of Melastoma candidum provides insights into trichome evolution.</title>
        <authorList>
            <person name="Zhong Y."/>
            <person name="Wu W."/>
            <person name="Sun C."/>
            <person name="Zou P."/>
            <person name="Liu Y."/>
            <person name="Dai S."/>
            <person name="Zhou R."/>
        </authorList>
    </citation>
    <scope>NUCLEOTIDE SEQUENCE [LARGE SCALE GENOMIC DNA]</scope>
</reference>
<name>A0ACB9R1F6_9MYRT</name>
<evidence type="ECO:0000313" key="2">
    <source>
        <dbReference type="Proteomes" id="UP001057402"/>
    </source>
</evidence>
<protein>
    <submittedName>
        <fullName evidence="1">Uncharacterized protein</fullName>
    </submittedName>
</protein>
<evidence type="ECO:0000313" key="1">
    <source>
        <dbReference type="EMBL" id="KAI4372545.1"/>
    </source>
</evidence>
<proteinExistence type="predicted"/>
<comment type="caution">
    <text evidence="1">The sequence shown here is derived from an EMBL/GenBank/DDBJ whole genome shotgun (WGS) entry which is preliminary data.</text>
</comment>
<accession>A0ACB9R1F6</accession>
<keyword evidence="2" id="KW-1185">Reference proteome</keyword>
<dbReference type="EMBL" id="CM042883">
    <property type="protein sequence ID" value="KAI4372545.1"/>
    <property type="molecule type" value="Genomic_DNA"/>
</dbReference>
<organism evidence="1 2">
    <name type="scientific">Melastoma candidum</name>
    <dbReference type="NCBI Taxonomy" id="119954"/>
    <lineage>
        <taxon>Eukaryota</taxon>
        <taxon>Viridiplantae</taxon>
        <taxon>Streptophyta</taxon>
        <taxon>Embryophyta</taxon>
        <taxon>Tracheophyta</taxon>
        <taxon>Spermatophyta</taxon>
        <taxon>Magnoliopsida</taxon>
        <taxon>eudicotyledons</taxon>
        <taxon>Gunneridae</taxon>
        <taxon>Pentapetalae</taxon>
        <taxon>rosids</taxon>
        <taxon>malvids</taxon>
        <taxon>Myrtales</taxon>
        <taxon>Melastomataceae</taxon>
        <taxon>Melastomatoideae</taxon>
        <taxon>Melastomateae</taxon>
        <taxon>Melastoma</taxon>
    </lineage>
</organism>